<keyword evidence="5" id="KW-1185">Reference proteome</keyword>
<accession>A0A858BUD1</accession>
<organism evidence="4 5">
    <name type="scientific">Aminipila butyrica</name>
    <dbReference type="NCBI Taxonomy" id="433296"/>
    <lineage>
        <taxon>Bacteria</taxon>
        <taxon>Bacillati</taxon>
        <taxon>Bacillota</taxon>
        <taxon>Clostridia</taxon>
        <taxon>Peptostreptococcales</taxon>
        <taxon>Anaerovoracaceae</taxon>
        <taxon>Aminipila</taxon>
    </lineage>
</organism>
<dbReference type="SUPFAM" id="SSF56300">
    <property type="entry name" value="Metallo-dependent phosphatases"/>
    <property type="match status" value="1"/>
</dbReference>
<dbReference type="GO" id="GO:0008758">
    <property type="term" value="F:UDP-2,3-diacylglucosamine hydrolase activity"/>
    <property type="evidence" value="ECO:0007669"/>
    <property type="project" value="TreeGrafter"/>
</dbReference>
<keyword evidence="2" id="KW-0378">Hydrolase</keyword>
<dbReference type="AlphaFoldDB" id="A0A858BUD1"/>
<evidence type="ECO:0000256" key="1">
    <source>
        <dbReference type="ARBA" id="ARBA00022723"/>
    </source>
</evidence>
<sequence length="293" mass="32628">MKKTKGKKRLWITAIAVIFILILLFWGNTAIQITPITIEDTRIPSSFDGFTIVQVSDLHNAEFGNRQERLLHAVKSISPDMIAITGDLIDSNHTDIAKAMAFIKGSIKIAPVYYVTGNHEARTNQYAELKQQMIEAGVIILSDESTSIKGRTDSIQLIGLDDPSFTDSGDSYERAVQMDAKLKALLTENNQYTVLLSHRPELFDMYVENNINLVLSGHAHGGQVRLPFIGGIIAPNQGFFPRYSQGLYKKEQTNMVVSRGLGNSIMPLRINNRPELIHITFKVAKGANNMVNK</sequence>
<name>A0A858BUD1_9FIRM</name>
<dbReference type="GO" id="GO:0009245">
    <property type="term" value="P:lipid A biosynthetic process"/>
    <property type="evidence" value="ECO:0007669"/>
    <property type="project" value="TreeGrafter"/>
</dbReference>
<dbReference type="Pfam" id="PF00149">
    <property type="entry name" value="Metallophos"/>
    <property type="match status" value="1"/>
</dbReference>
<proteinExistence type="predicted"/>
<gene>
    <name evidence="4" type="ORF">Ami103574_04090</name>
</gene>
<reference evidence="4 5" key="1">
    <citation type="submission" date="2020-02" db="EMBL/GenBank/DDBJ databases">
        <authorList>
            <person name="Kim Y.B."/>
            <person name="Roh S.W."/>
        </authorList>
    </citation>
    <scope>NUCLEOTIDE SEQUENCE [LARGE SCALE GENOMIC DNA]</scope>
    <source>
        <strain evidence="4 5">DSM 103574</strain>
    </source>
</reference>
<dbReference type="EMBL" id="CP048649">
    <property type="protein sequence ID" value="QIB68550.1"/>
    <property type="molecule type" value="Genomic_DNA"/>
</dbReference>
<dbReference type="PANTHER" id="PTHR31302">
    <property type="entry name" value="TRANSMEMBRANE PROTEIN WITH METALLOPHOSPHOESTERASE DOMAIN-RELATED"/>
    <property type="match status" value="1"/>
</dbReference>
<dbReference type="CDD" id="cd07385">
    <property type="entry name" value="MPP_YkuE_C"/>
    <property type="match status" value="1"/>
</dbReference>
<dbReference type="InterPro" id="IPR051158">
    <property type="entry name" value="Metallophosphoesterase_sf"/>
</dbReference>
<dbReference type="GO" id="GO:0016020">
    <property type="term" value="C:membrane"/>
    <property type="evidence" value="ECO:0007669"/>
    <property type="project" value="GOC"/>
</dbReference>
<evidence type="ECO:0000313" key="4">
    <source>
        <dbReference type="EMBL" id="QIB68550.1"/>
    </source>
</evidence>
<dbReference type="Proteomes" id="UP000466848">
    <property type="component" value="Chromosome"/>
</dbReference>
<evidence type="ECO:0000259" key="3">
    <source>
        <dbReference type="Pfam" id="PF00149"/>
    </source>
</evidence>
<dbReference type="PANTHER" id="PTHR31302:SF31">
    <property type="entry name" value="PHOSPHODIESTERASE YAEI"/>
    <property type="match status" value="1"/>
</dbReference>
<dbReference type="InterPro" id="IPR004843">
    <property type="entry name" value="Calcineurin-like_PHP"/>
</dbReference>
<dbReference type="GO" id="GO:0046872">
    <property type="term" value="F:metal ion binding"/>
    <property type="evidence" value="ECO:0007669"/>
    <property type="project" value="UniProtKB-KW"/>
</dbReference>
<feature type="domain" description="Calcineurin-like phosphoesterase" evidence="3">
    <location>
        <begin position="51"/>
        <end position="221"/>
    </location>
</feature>
<keyword evidence="1" id="KW-0479">Metal-binding</keyword>
<dbReference type="InterPro" id="IPR029052">
    <property type="entry name" value="Metallo-depent_PP-like"/>
</dbReference>
<evidence type="ECO:0000256" key="2">
    <source>
        <dbReference type="ARBA" id="ARBA00022801"/>
    </source>
</evidence>
<dbReference type="RefSeq" id="WP_163065413.1">
    <property type="nucleotide sequence ID" value="NZ_CP048649.1"/>
</dbReference>
<dbReference type="KEGG" id="abut:Ami103574_04090"/>
<dbReference type="Gene3D" id="3.60.21.10">
    <property type="match status" value="1"/>
</dbReference>
<protein>
    <submittedName>
        <fullName evidence="4">Metallophosphoesterase</fullName>
    </submittedName>
</protein>
<evidence type="ECO:0000313" key="5">
    <source>
        <dbReference type="Proteomes" id="UP000466848"/>
    </source>
</evidence>